<dbReference type="InterPro" id="IPR052712">
    <property type="entry name" value="Acid_resist_chaperone_HdeD"/>
</dbReference>
<keyword evidence="1" id="KW-1133">Transmembrane helix</keyword>
<dbReference type="Pfam" id="PF03729">
    <property type="entry name" value="DUF308"/>
    <property type="match status" value="2"/>
</dbReference>
<feature type="transmembrane region" description="Helical" evidence="1">
    <location>
        <begin position="12"/>
        <end position="31"/>
    </location>
</feature>
<feature type="transmembrane region" description="Helical" evidence="1">
    <location>
        <begin position="37"/>
        <end position="56"/>
    </location>
</feature>
<dbReference type="EMBL" id="CBFW010000445">
    <property type="protein sequence ID" value="CDC77686.1"/>
    <property type="molecule type" value="Genomic_DNA"/>
</dbReference>
<protein>
    <submittedName>
        <fullName evidence="3">DUF308 domain-containing protein</fullName>
    </submittedName>
</protein>
<reference evidence="3 5" key="2">
    <citation type="submission" date="2022-03" db="EMBL/GenBank/DDBJ databases">
        <title>Metagenome-assembled genomes from swine fecal metagenomes.</title>
        <authorList>
            <person name="Holman D.B."/>
            <person name="Kommadath A."/>
        </authorList>
    </citation>
    <scope>NUCLEOTIDE SEQUENCE [LARGE SCALE GENOMIC DNA]</scope>
    <source>
        <strain evidence="3">SUG147</strain>
    </source>
</reference>
<dbReference type="EMBL" id="JALEMU010000082">
    <property type="protein sequence ID" value="MCI5755679.1"/>
    <property type="molecule type" value="Genomic_DNA"/>
</dbReference>
<feature type="transmembrane region" description="Helical" evidence="1">
    <location>
        <begin position="93"/>
        <end position="114"/>
    </location>
</feature>
<name>R6UC45_9BACT</name>
<dbReference type="PANTHER" id="PTHR34989">
    <property type="entry name" value="PROTEIN HDED"/>
    <property type="match status" value="1"/>
</dbReference>
<feature type="transmembrane region" description="Helical" evidence="1">
    <location>
        <begin position="126"/>
        <end position="145"/>
    </location>
</feature>
<reference evidence="2" key="1">
    <citation type="submission" date="2012-11" db="EMBL/GenBank/DDBJ databases">
        <title>Dependencies among metagenomic species, viruses, plasmids and units of genetic variation.</title>
        <authorList>
            <person name="Nielsen H.B."/>
            <person name="Almeida M."/>
            <person name="Juncker A.S."/>
            <person name="Rasmussen S."/>
            <person name="Li J."/>
            <person name="Sunagawa S."/>
            <person name="Plichta D."/>
            <person name="Gautier L."/>
            <person name="Le Chatelier E."/>
            <person name="Peletier E."/>
            <person name="Bonde I."/>
            <person name="Nielsen T."/>
            <person name="Manichanh C."/>
            <person name="Arumugam M."/>
            <person name="Batto J."/>
            <person name="Santos M.B.Q.D."/>
            <person name="Blom N."/>
            <person name="Borruel N."/>
            <person name="Burgdorf K.S."/>
            <person name="Boumezbeur F."/>
            <person name="Casellas F."/>
            <person name="Dore J."/>
            <person name="Guarner F."/>
            <person name="Hansen T."/>
            <person name="Hildebrand F."/>
            <person name="Kaas R.S."/>
            <person name="Kennedy S."/>
            <person name="Kristiansen K."/>
            <person name="Kultima J.R."/>
            <person name="Leonard P."/>
            <person name="Levenez F."/>
            <person name="Lund O."/>
            <person name="Moumen B."/>
            <person name="Le Paslier D."/>
            <person name="Pons N."/>
            <person name="Pedersen O."/>
            <person name="Prifti E."/>
            <person name="Qin J."/>
            <person name="Raes J."/>
            <person name="Tap J."/>
            <person name="Tims S."/>
            <person name="Ussery D.W."/>
            <person name="Yamada T."/>
            <person name="MetaHit consortium"/>
            <person name="Renault P."/>
            <person name="Sicheritz-Ponten T."/>
            <person name="Bork P."/>
            <person name="Wang J."/>
            <person name="Brunak S."/>
            <person name="Ehrlich S.D."/>
        </authorList>
    </citation>
    <scope>NUCLEOTIDE SEQUENCE [LARGE SCALE GENOMIC DNA]</scope>
</reference>
<feature type="transmembrane region" description="Helical" evidence="1">
    <location>
        <begin position="151"/>
        <end position="177"/>
    </location>
</feature>
<gene>
    <name evidence="2" type="ORF">BN580_00497</name>
    <name evidence="3" type="ORF">MR241_05240</name>
</gene>
<feature type="transmembrane region" description="Helical" evidence="1">
    <location>
        <begin position="68"/>
        <end position="87"/>
    </location>
</feature>
<sequence length="197" mass="21500">MRSVAPMRTAKIGYIIISTALCVLGVLLIAVPGFSVSMLGIVCGITLIVFGCVKLTGYFSRDLYRLAFQYDLTSGIVLIALGVVMLVRPGSLMTFICITLGLFILTDGLFKLQIAMDSKRFGIREWWLILALAVITGICGLLLMLRPGEGGRVIMVMLGITLISEGVLNLGTVLTAVRIIKNQQPDIIDVEYEERKD</sequence>
<keyword evidence="1" id="KW-0472">Membrane</keyword>
<dbReference type="Proteomes" id="UP001139365">
    <property type="component" value="Unassembled WGS sequence"/>
</dbReference>
<evidence type="ECO:0000313" key="2">
    <source>
        <dbReference type="EMBL" id="CDC77686.1"/>
    </source>
</evidence>
<evidence type="ECO:0000313" key="4">
    <source>
        <dbReference type="Proteomes" id="UP000017938"/>
    </source>
</evidence>
<organism evidence="2 4">
    <name type="scientific">Candidatus Colimorpha enterica</name>
    <dbReference type="NCBI Taxonomy" id="3083063"/>
    <lineage>
        <taxon>Bacteria</taxon>
        <taxon>Pseudomonadati</taxon>
        <taxon>Bacteroidota</taxon>
        <taxon>Bacteroidia</taxon>
        <taxon>Bacteroidales</taxon>
        <taxon>Candidatus Colimorpha</taxon>
    </lineage>
</organism>
<proteinExistence type="predicted"/>
<evidence type="ECO:0000313" key="3">
    <source>
        <dbReference type="EMBL" id="MCI5755679.1"/>
    </source>
</evidence>
<dbReference type="AlphaFoldDB" id="R6UC45"/>
<dbReference type="GO" id="GO:0005886">
    <property type="term" value="C:plasma membrane"/>
    <property type="evidence" value="ECO:0007669"/>
    <property type="project" value="TreeGrafter"/>
</dbReference>
<accession>R6UC45</accession>
<dbReference type="PANTHER" id="PTHR34989:SF1">
    <property type="entry name" value="PROTEIN HDED"/>
    <property type="match status" value="1"/>
</dbReference>
<evidence type="ECO:0000256" key="1">
    <source>
        <dbReference type="SAM" id="Phobius"/>
    </source>
</evidence>
<dbReference type="Proteomes" id="UP000017938">
    <property type="component" value="Unassembled WGS sequence"/>
</dbReference>
<dbReference type="InterPro" id="IPR005325">
    <property type="entry name" value="DUF308_memb"/>
</dbReference>
<dbReference type="STRING" id="1263015.BN580_00497"/>
<keyword evidence="1" id="KW-0812">Transmembrane</keyword>
<evidence type="ECO:0000313" key="5">
    <source>
        <dbReference type="Proteomes" id="UP001139365"/>
    </source>
</evidence>
<comment type="caution">
    <text evidence="2">The sequence shown here is derived from an EMBL/GenBank/DDBJ whole genome shotgun (WGS) entry which is preliminary data.</text>
</comment>